<feature type="chain" id="PRO_5044925230" description="Phosphatidylserine decarboxylase beta chain" evidence="11">
    <location>
        <begin position="1"/>
        <end position="185"/>
    </location>
</feature>
<dbReference type="Proteomes" id="UP001597012">
    <property type="component" value="Unassembled WGS sequence"/>
</dbReference>
<keyword evidence="3 11" id="KW-0210">Decarboxylase</keyword>
<reference evidence="14" key="1">
    <citation type="journal article" date="2019" name="Int. J. Syst. Evol. Microbiol.">
        <title>The Global Catalogue of Microorganisms (GCM) 10K type strain sequencing project: providing services to taxonomists for standard genome sequencing and annotation.</title>
        <authorList>
            <consortium name="The Broad Institute Genomics Platform"/>
            <consortium name="The Broad Institute Genome Sequencing Center for Infectious Disease"/>
            <person name="Wu L."/>
            <person name="Ma J."/>
        </authorList>
    </citation>
    <scope>NUCLEOTIDE SEQUENCE [LARGE SCALE GENOMIC DNA]</scope>
    <source>
        <strain evidence="14">CCUG 61948</strain>
    </source>
</reference>
<sequence length="227" mass="25992">MLHREGQFIILITFFIVGIGTLLAHFFIDIQWLKWLVQGFLLVVLILILQFFRNPSRRANKSFDEILSPVDGKVVVIEEVMENEYFNEMRKQVSIFMSPINVHVTRYPASGTIKYSKYHPGKYLVAWHPKSSEENERTTVVVRTPKFGDVLFRQVAGALARRIVNYAEEGESVQQGDDSGFIKFGSRVDLFLPLDCEINVGLNQKVKGAQTCIATFVNPNEKEEVTY</sequence>
<dbReference type="GO" id="GO:0004609">
    <property type="term" value="F:phosphatidylserine decarboxylase activity"/>
    <property type="evidence" value="ECO:0007669"/>
    <property type="project" value="UniProtKB-EC"/>
</dbReference>
<comment type="pathway">
    <text evidence="11">Phospholipid metabolism; phosphatidylethanolamine biosynthesis; phosphatidylethanolamine from CDP-diacylglycerol: step 2/2.</text>
</comment>
<feature type="transmembrane region" description="Helical" evidence="12">
    <location>
        <begin position="32"/>
        <end position="52"/>
    </location>
</feature>
<keyword evidence="2 11" id="KW-0444">Lipid biosynthesis</keyword>
<keyword evidence="10 11" id="KW-0670">Pyruvate</keyword>
<keyword evidence="8 11" id="KW-0456">Lyase</keyword>
<dbReference type="NCBIfam" id="NF003678">
    <property type="entry name" value="PRK05305.1-2"/>
    <property type="match status" value="1"/>
</dbReference>
<comment type="caution">
    <text evidence="13">The sequence shown here is derived from an EMBL/GenBank/DDBJ whole genome shotgun (WGS) entry which is preliminary data.</text>
</comment>
<evidence type="ECO:0000256" key="12">
    <source>
        <dbReference type="SAM" id="Phobius"/>
    </source>
</evidence>
<comment type="catalytic activity">
    <reaction evidence="11">
        <text>a 1,2-diacyl-sn-glycero-3-phospho-L-serine + H(+) = a 1,2-diacyl-sn-glycero-3-phosphoethanolamine + CO2</text>
        <dbReference type="Rhea" id="RHEA:20828"/>
        <dbReference type="ChEBI" id="CHEBI:15378"/>
        <dbReference type="ChEBI" id="CHEBI:16526"/>
        <dbReference type="ChEBI" id="CHEBI:57262"/>
        <dbReference type="ChEBI" id="CHEBI:64612"/>
        <dbReference type="EC" id="4.1.1.65"/>
    </reaction>
</comment>
<protein>
    <recommendedName>
        <fullName evidence="11">Phosphatidylserine decarboxylase proenzyme</fullName>
        <ecNumber evidence="11">4.1.1.65</ecNumber>
    </recommendedName>
    <component>
        <recommendedName>
            <fullName evidence="11">Phosphatidylserine decarboxylase alpha chain</fullName>
        </recommendedName>
    </component>
    <component>
        <recommendedName>
            <fullName evidence="11">Phosphatidylserine decarboxylase beta chain</fullName>
        </recommendedName>
    </component>
</protein>
<feature type="active site" description="Schiff-base intermediate with substrate; via pyruvic acid" evidence="11">
    <location>
        <position position="186"/>
    </location>
</feature>
<keyword evidence="14" id="KW-1185">Reference proteome</keyword>
<comment type="subunit">
    <text evidence="11">Heterodimer of a large membrane-associated beta subunit and a small pyruvoyl-containing alpha subunit.</text>
</comment>
<feature type="transmembrane region" description="Helical" evidence="12">
    <location>
        <begin position="7"/>
        <end position="26"/>
    </location>
</feature>
<comment type="subcellular location">
    <subcellularLocation>
        <location evidence="11">Cell membrane</location>
        <topology evidence="11">Peripheral membrane protein</topology>
    </subcellularLocation>
</comment>
<keyword evidence="12" id="KW-1133">Transmembrane helix</keyword>
<dbReference type="PANTHER" id="PTHR35809">
    <property type="entry name" value="ARCHAETIDYLSERINE DECARBOXYLASE PROENZYME-RELATED"/>
    <property type="match status" value="1"/>
</dbReference>
<evidence type="ECO:0000313" key="14">
    <source>
        <dbReference type="Proteomes" id="UP001597012"/>
    </source>
</evidence>
<comment type="PTM">
    <text evidence="11">Is synthesized initially as an inactive proenzyme. Formation of the active enzyme involves a self-maturation process in which the active site pyruvoyl group is generated from an internal serine residue via an autocatalytic post-translational modification. Two non-identical subunits are generated from the proenzyme in this reaction, and the pyruvate is formed at the N-terminus of the alpha chain, which is derived from the carboxyl end of the proenzyme. The post-translation cleavage follows an unusual pathway, termed non-hydrolytic serinolysis, in which the side chain hydroxyl group of the serine supplies its oxygen atom to form the C-terminus of the beta chain, while the remainder of the serine residue undergoes an oxidative deamination to produce ammonia and the pyruvoyl prosthetic group on the alpha chain.</text>
</comment>
<gene>
    <name evidence="11" type="primary">psd</name>
    <name evidence="13" type="ORF">ACFQZJ_11795</name>
</gene>
<comment type="cofactor">
    <cofactor evidence="11">
        <name>pyruvate</name>
        <dbReference type="ChEBI" id="CHEBI:15361"/>
    </cofactor>
    <text evidence="11">Binds 1 pyruvoyl group covalently per subunit.</text>
</comment>
<keyword evidence="12" id="KW-0812">Transmembrane</keyword>
<keyword evidence="5 11" id="KW-0472">Membrane</keyword>
<evidence type="ECO:0000256" key="4">
    <source>
        <dbReference type="ARBA" id="ARBA00023098"/>
    </source>
</evidence>
<keyword evidence="1 11" id="KW-1003">Cell membrane</keyword>
<keyword evidence="7 11" id="KW-0594">Phospholipid biosynthesis</keyword>
<dbReference type="Pfam" id="PF02666">
    <property type="entry name" value="PS_Dcarbxylase"/>
    <property type="match status" value="1"/>
</dbReference>
<dbReference type="PANTHER" id="PTHR35809:SF1">
    <property type="entry name" value="ARCHAETIDYLSERINE DECARBOXYLASE PROENZYME-RELATED"/>
    <property type="match status" value="1"/>
</dbReference>
<evidence type="ECO:0000256" key="6">
    <source>
        <dbReference type="ARBA" id="ARBA00023145"/>
    </source>
</evidence>
<proteinExistence type="inferred from homology"/>
<evidence type="ECO:0000256" key="9">
    <source>
        <dbReference type="ARBA" id="ARBA00023264"/>
    </source>
</evidence>
<organism evidence="13 14">
    <name type="scientific">Maribacter chungangensis</name>
    <dbReference type="NCBI Taxonomy" id="1069117"/>
    <lineage>
        <taxon>Bacteria</taxon>
        <taxon>Pseudomonadati</taxon>
        <taxon>Bacteroidota</taxon>
        <taxon>Flavobacteriia</taxon>
        <taxon>Flavobacteriales</taxon>
        <taxon>Flavobacteriaceae</taxon>
        <taxon>Maribacter</taxon>
    </lineage>
</organism>
<evidence type="ECO:0000256" key="5">
    <source>
        <dbReference type="ARBA" id="ARBA00023136"/>
    </source>
</evidence>
<feature type="chain" id="PRO_5044925229" description="Phosphatidylserine decarboxylase alpha chain" evidence="11">
    <location>
        <begin position="186"/>
        <end position="227"/>
    </location>
</feature>
<dbReference type="InterPro" id="IPR033175">
    <property type="entry name" value="PSD-A"/>
</dbReference>
<feature type="site" description="Cleavage (non-hydrolytic); by autocatalysis" evidence="11">
    <location>
        <begin position="185"/>
        <end position="186"/>
    </location>
</feature>
<dbReference type="EC" id="4.1.1.65" evidence="11"/>
<dbReference type="EMBL" id="JBHTHY010000007">
    <property type="protein sequence ID" value="MFD0798145.1"/>
    <property type="molecule type" value="Genomic_DNA"/>
</dbReference>
<dbReference type="HAMAP" id="MF_00664">
    <property type="entry name" value="PS_decarb_PSD_A"/>
    <property type="match status" value="1"/>
</dbReference>
<name>A0ABW3B503_9FLAO</name>
<evidence type="ECO:0000256" key="11">
    <source>
        <dbReference type="HAMAP-Rule" id="MF_00664"/>
    </source>
</evidence>
<keyword evidence="6 11" id="KW-0865">Zymogen</keyword>
<feature type="modified residue" description="Pyruvic acid (Ser); by autocatalysis" evidence="11">
    <location>
        <position position="186"/>
    </location>
</feature>
<keyword evidence="4 11" id="KW-0443">Lipid metabolism</keyword>
<evidence type="ECO:0000256" key="8">
    <source>
        <dbReference type="ARBA" id="ARBA00023239"/>
    </source>
</evidence>
<evidence type="ECO:0000256" key="7">
    <source>
        <dbReference type="ARBA" id="ARBA00023209"/>
    </source>
</evidence>
<evidence type="ECO:0000256" key="10">
    <source>
        <dbReference type="ARBA" id="ARBA00023317"/>
    </source>
</evidence>
<evidence type="ECO:0000256" key="1">
    <source>
        <dbReference type="ARBA" id="ARBA00022475"/>
    </source>
</evidence>
<dbReference type="InterPro" id="IPR003817">
    <property type="entry name" value="PS_Dcarbxylase"/>
</dbReference>
<accession>A0ABW3B503</accession>
<comment type="function">
    <text evidence="11">Catalyzes the formation of phosphatidylethanolamine (PtdEtn) from phosphatidylserine (PtdSer).</text>
</comment>
<evidence type="ECO:0000256" key="2">
    <source>
        <dbReference type="ARBA" id="ARBA00022516"/>
    </source>
</evidence>
<dbReference type="RefSeq" id="WP_379934761.1">
    <property type="nucleotide sequence ID" value="NZ_JBHTHY010000007.1"/>
</dbReference>
<evidence type="ECO:0000313" key="13">
    <source>
        <dbReference type="EMBL" id="MFD0798145.1"/>
    </source>
</evidence>
<keyword evidence="9 11" id="KW-1208">Phospholipid metabolism</keyword>
<evidence type="ECO:0000256" key="3">
    <source>
        <dbReference type="ARBA" id="ARBA00022793"/>
    </source>
</evidence>
<comment type="similarity">
    <text evidence="11">Belongs to the phosphatidylserine decarboxylase family. PSD-A subfamily.</text>
</comment>